<feature type="chain" id="PRO_5031278269" description="Lipoprotein" evidence="1">
    <location>
        <begin position="20"/>
        <end position="165"/>
    </location>
</feature>
<evidence type="ECO:0008006" key="4">
    <source>
        <dbReference type="Google" id="ProtNLM"/>
    </source>
</evidence>
<reference evidence="2 3" key="1">
    <citation type="submission" date="2020-08" db="EMBL/GenBank/DDBJ databases">
        <title>Sequencing the genomes of 1000 actinobacteria strains.</title>
        <authorList>
            <person name="Klenk H.-P."/>
        </authorList>
    </citation>
    <scope>NUCLEOTIDE SEQUENCE [LARGE SCALE GENOMIC DNA]</scope>
    <source>
        <strain evidence="2 3">DSM 45809</strain>
    </source>
</reference>
<proteinExistence type="predicted"/>
<gene>
    <name evidence="2" type="ORF">BJY16_008705</name>
</gene>
<evidence type="ECO:0000313" key="2">
    <source>
        <dbReference type="EMBL" id="MBB4745246.1"/>
    </source>
</evidence>
<comment type="caution">
    <text evidence="2">The sequence shown here is derived from an EMBL/GenBank/DDBJ whole genome shotgun (WGS) entry which is preliminary data.</text>
</comment>
<dbReference type="AlphaFoldDB" id="A0A7W7MCK9"/>
<organism evidence="2 3">
    <name type="scientific">Actinoplanes octamycinicus</name>
    <dbReference type="NCBI Taxonomy" id="135948"/>
    <lineage>
        <taxon>Bacteria</taxon>
        <taxon>Bacillati</taxon>
        <taxon>Actinomycetota</taxon>
        <taxon>Actinomycetes</taxon>
        <taxon>Micromonosporales</taxon>
        <taxon>Micromonosporaceae</taxon>
        <taxon>Actinoplanes</taxon>
    </lineage>
</organism>
<feature type="signal peptide" evidence="1">
    <location>
        <begin position="1"/>
        <end position="19"/>
    </location>
</feature>
<dbReference type="EMBL" id="JACHNB010000001">
    <property type="protein sequence ID" value="MBB4745246.1"/>
    <property type="molecule type" value="Genomic_DNA"/>
</dbReference>
<dbReference type="RefSeq" id="WP_185045522.1">
    <property type="nucleotide sequence ID" value="NZ_BAABFG010000005.1"/>
</dbReference>
<name>A0A7W7MCK9_9ACTN</name>
<keyword evidence="3" id="KW-1185">Reference proteome</keyword>
<evidence type="ECO:0000313" key="3">
    <source>
        <dbReference type="Proteomes" id="UP000546162"/>
    </source>
</evidence>
<evidence type="ECO:0000256" key="1">
    <source>
        <dbReference type="SAM" id="SignalP"/>
    </source>
</evidence>
<dbReference type="Proteomes" id="UP000546162">
    <property type="component" value="Unassembled WGS sequence"/>
</dbReference>
<sequence>MRRTAVGLVILVGSSVGLAACSVPENGHTGLSVDAEGNPLGLVAVCSDDPPDSVYLSGSRATTGPVPVEYVPPADVGRTMSFRLDAPDNGWVARPEPSRLRPDVEYSLYGRTDDNSHSTREVDFELTDRERLSPGMVLIQEVVRGERVDAVVTQQEFEKRAQRYC</sequence>
<keyword evidence="1" id="KW-0732">Signal</keyword>
<dbReference type="PROSITE" id="PS51257">
    <property type="entry name" value="PROKAR_LIPOPROTEIN"/>
    <property type="match status" value="1"/>
</dbReference>
<accession>A0A7W7MCK9</accession>
<protein>
    <recommendedName>
        <fullName evidence="4">Lipoprotein</fullName>
    </recommendedName>
</protein>